<proteinExistence type="predicted"/>
<feature type="transmembrane region" description="Helical" evidence="2">
    <location>
        <begin position="182"/>
        <end position="199"/>
    </location>
</feature>
<dbReference type="AlphaFoldDB" id="A0A9N9NN99"/>
<dbReference type="OrthoDB" id="2327043at2759"/>
<reference evidence="3" key="1">
    <citation type="submission" date="2021-06" db="EMBL/GenBank/DDBJ databases">
        <authorList>
            <person name="Kallberg Y."/>
            <person name="Tangrot J."/>
            <person name="Rosling A."/>
        </authorList>
    </citation>
    <scope>NUCLEOTIDE SEQUENCE</scope>
    <source>
        <strain evidence="3">UK204</strain>
    </source>
</reference>
<protein>
    <submittedName>
        <fullName evidence="3">11522_t:CDS:1</fullName>
    </submittedName>
</protein>
<evidence type="ECO:0000256" key="2">
    <source>
        <dbReference type="SAM" id="Phobius"/>
    </source>
</evidence>
<dbReference type="EMBL" id="CAJVPQ010016915">
    <property type="protein sequence ID" value="CAG8746979.1"/>
    <property type="molecule type" value="Genomic_DNA"/>
</dbReference>
<evidence type="ECO:0000256" key="1">
    <source>
        <dbReference type="SAM" id="MobiDB-lite"/>
    </source>
</evidence>
<feature type="non-terminal residue" evidence="3">
    <location>
        <position position="1"/>
    </location>
</feature>
<sequence length="203" mass="22895">ALSFTVVEGSSKNDQERGEVKEGSKNDQENGVEGEGLTVYPRDLPKELRDLYGRLSFEAKFYFTYLKSNEEKKAFLEMMLAERKIQRKTGVSLINFFANIVVLLIVIGLIVVSEKIEEKSEELYSIISYSTTYSVQSIAIVLVLFCEKGFNKEFFICTSYVSLPLCLSGIVMGVMTHHHIEPILAISLFGPGVLFADWIKDLL</sequence>
<organism evidence="3 4">
    <name type="scientific">Funneliformis caledonium</name>
    <dbReference type="NCBI Taxonomy" id="1117310"/>
    <lineage>
        <taxon>Eukaryota</taxon>
        <taxon>Fungi</taxon>
        <taxon>Fungi incertae sedis</taxon>
        <taxon>Mucoromycota</taxon>
        <taxon>Glomeromycotina</taxon>
        <taxon>Glomeromycetes</taxon>
        <taxon>Glomerales</taxon>
        <taxon>Glomeraceae</taxon>
        <taxon>Funneliformis</taxon>
    </lineage>
</organism>
<gene>
    <name evidence="3" type="ORF">FCALED_LOCUS16030</name>
</gene>
<keyword evidence="2" id="KW-0472">Membrane</keyword>
<feature type="region of interest" description="Disordered" evidence="1">
    <location>
        <begin position="1"/>
        <end position="36"/>
    </location>
</feature>
<feature type="transmembrane region" description="Helical" evidence="2">
    <location>
        <begin position="154"/>
        <end position="176"/>
    </location>
</feature>
<keyword evidence="2" id="KW-1133">Transmembrane helix</keyword>
<dbReference type="Proteomes" id="UP000789570">
    <property type="component" value="Unassembled WGS sequence"/>
</dbReference>
<accession>A0A9N9NN99</accession>
<feature type="transmembrane region" description="Helical" evidence="2">
    <location>
        <begin position="93"/>
        <end position="112"/>
    </location>
</feature>
<keyword evidence="2" id="KW-0812">Transmembrane</keyword>
<evidence type="ECO:0000313" key="3">
    <source>
        <dbReference type="EMBL" id="CAG8746979.1"/>
    </source>
</evidence>
<comment type="caution">
    <text evidence="3">The sequence shown here is derived from an EMBL/GenBank/DDBJ whole genome shotgun (WGS) entry which is preliminary data.</text>
</comment>
<feature type="compositionally biased region" description="Basic and acidic residues" evidence="1">
    <location>
        <begin position="11"/>
        <end position="28"/>
    </location>
</feature>
<evidence type="ECO:0000313" key="4">
    <source>
        <dbReference type="Proteomes" id="UP000789570"/>
    </source>
</evidence>
<keyword evidence="4" id="KW-1185">Reference proteome</keyword>
<feature type="transmembrane region" description="Helical" evidence="2">
    <location>
        <begin position="124"/>
        <end position="145"/>
    </location>
</feature>
<name>A0A9N9NN99_9GLOM</name>